<accession>A0A915PR27</accession>
<dbReference type="AlphaFoldDB" id="A0A915PR27"/>
<evidence type="ECO:0000313" key="2">
    <source>
        <dbReference type="WBParaSite" id="sdigi.contig2.g346.t1"/>
    </source>
</evidence>
<organism evidence="1 2">
    <name type="scientific">Setaria digitata</name>
    <dbReference type="NCBI Taxonomy" id="48799"/>
    <lineage>
        <taxon>Eukaryota</taxon>
        <taxon>Metazoa</taxon>
        <taxon>Ecdysozoa</taxon>
        <taxon>Nematoda</taxon>
        <taxon>Chromadorea</taxon>
        <taxon>Rhabditida</taxon>
        <taxon>Spirurina</taxon>
        <taxon>Spiruromorpha</taxon>
        <taxon>Filarioidea</taxon>
        <taxon>Setariidae</taxon>
        <taxon>Setaria</taxon>
    </lineage>
</organism>
<reference evidence="2" key="1">
    <citation type="submission" date="2022-11" db="UniProtKB">
        <authorList>
            <consortium name="WormBaseParasite"/>
        </authorList>
    </citation>
    <scope>IDENTIFICATION</scope>
</reference>
<name>A0A915PR27_9BILA</name>
<evidence type="ECO:0000313" key="1">
    <source>
        <dbReference type="Proteomes" id="UP000887581"/>
    </source>
</evidence>
<dbReference type="WBParaSite" id="sdigi.contig2.g346.t1">
    <property type="protein sequence ID" value="sdigi.contig2.g346.t1"/>
    <property type="gene ID" value="sdigi.contig2.g346"/>
</dbReference>
<keyword evidence="1" id="KW-1185">Reference proteome</keyword>
<protein>
    <submittedName>
        <fullName evidence="2">Uncharacterized protein</fullName>
    </submittedName>
</protein>
<sequence length="104" mass="12052">MCSKRSFVVVVPHDAGLQQYHRRRKFLRGVLERPIPCENIEGRKGKVAMLKRRQFLQLVVIVSEVMLPGSSRKNYDSKVTQAALDSYRLERPKFSDETFITGAW</sequence>
<proteinExistence type="predicted"/>
<dbReference type="Proteomes" id="UP000887581">
    <property type="component" value="Unplaced"/>
</dbReference>